<keyword evidence="2" id="KW-1185">Reference proteome</keyword>
<dbReference type="EMBL" id="FMYW01000001">
    <property type="protein sequence ID" value="SDB95268.1"/>
    <property type="molecule type" value="Genomic_DNA"/>
</dbReference>
<proteinExistence type="predicted"/>
<dbReference type="Proteomes" id="UP000198943">
    <property type="component" value="Unassembled WGS sequence"/>
</dbReference>
<evidence type="ECO:0000313" key="2">
    <source>
        <dbReference type="Proteomes" id="UP000198943"/>
    </source>
</evidence>
<sequence length="39" mass="4395">MGLLLFYLWFETALRGYSFILVQNPVAGYNFILVTPVAG</sequence>
<accession>A0A1G6HMC0</accession>
<name>A0A1G6HMC0_9FIRM</name>
<organism evidence="1 2">
    <name type="scientific">Succiniclasticum ruminis</name>
    <dbReference type="NCBI Taxonomy" id="40841"/>
    <lineage>
        <taxon>Bacteria</taxon>
        <taxon>Bacillati</taxon>
        <taxon>Bacillota</taxon>
        <taxon>Negativicutes</taxon>
        <taxon>Acidaminococcales</taxon>
        <taxon>Acidaminococcaceae</taxon>
        <taxon>Succiniclasticum</taxon>
    </lineage>
</organism>
<reference evidence="2" key="1">
    <citation type="submission" date="2016-10" db="EMBL/GenBank/DDBJ databases">
        <authorList>
            <person name="Varghese N."/>
            <person name="Submissions S."/>
        </authorList>
    </citation>
    <scope>NUCLEOTIDE SEQUENCE [LARGE SCALE GENOMIC DNA]</scope>
    <source>
        <strain evidence="2">DSM 11005</strain>
    </source>
</reference>
<gene>
    <name evidence="1" type="ORF">SAMN04487864_10184</name>
</gene>
<evidence type="ECO:0000313" key="1">
    <source>
        <dbReference type="EMBL" id="SDB95268.1"/>
    </source>
</evidence>
<dbReference type="AlphaFoldDB" id="A0A1G6HMC0"/>
<protein>
    <submittedName>
        <fullName evidence="1">Uncharacterized protein</fullName>
    </submittedName>
</protein>